<accession>A0A9N9GXH0</accession>
<proteinExistence type="predicted"/>
<comment type="caution">
    <text evidence="1">The sequence shown here is derived from an EMBL/GenBank/DDBJ whole genome shotgun (WGS) entry which is preliminary data.</text>
</comment>
<organism evidence="1 2">
    <name type="scientific">Ambispora gerdemannii</name>
    <dbReference type="NCBI Taxonomy" id="144530"/>
    <lineage>
        <taxon>Eukaryota</taxon>
        <taxon>Fungi</taxon>
        <taxon>Fungi incertae sedis</taxon>
        <taxon>Mucoromycota</taxon>
        <taxon>Glomeromycotina</taxon>
        <taxon>Glomeromycetes</taxon>
        <taxon>Archaeosporales</taxon>
        <taxon>Ambisporaceae</taxon>
        <taxon>Ambispora</taxon>
    </lineage>
</organism>
<dbReference type="Proteomes" id="UP000789831">
    <property type="component" value="Unassembled WGS sequence"/>
</dbReference>
<evidence type="ECO:0000313" key="1">
    <source>
        <dbReference type="EMBL" id="CAG8641450.1"/>
    </source>
</evidence>
<dbReference type="EMBL" id="CAJVPL010003989">
    <property type="protein sequence ID" value="CAG8641450.1"/>
    <property type="molecule type" value="Genomic_DNA"/>
</dbReference>
<evidence type="ECO:0000313" key="2">
    <source>
        <dbReference type="Proteomes" id="UP000789831"/>
    </source>
</evidence>
<sequence>MSVPSCGVLQYERTHKATVPICFEEERKYIFDFVIVLWDLRLGLCWRVFDTKLTSELSARDANYATEAQKLSFGQSAFHALTMLNDNFTKISSLEYNLAIALESINRLMTNLEVLRD</sequence>
<name>A0A9N9GXH0_9GLOM</name>
<gene>
    <name evidence="1" type="ORF">AGERDE_LOCUS10992</name>
</gene>
<protein>
    <submittedName>
        <fullName evidence="1">13015_t:CDS:1</fullName>
    </submittedName>
</protein>
<reference evidence="1" key="1">
    <citation type="submission" date="2021-06" db="EMBL/GenBank/DDBJ databases">
        <authorList>
            <person name="Kallberg Y."/>
            <person name="Tangrot J."/>
            <person name="Rosling A."/>
        </authorList>
    </citation>
    <scope>NUCLEOTIDE SEQUENCE</scope>
    <source>
        <strain evidence="1">MT106</strain>
    </source>
</reference>
<keyword evidence="2" id="KW-1185">Reference proteome</keyword>
<dbReference type="AlphaFoldDB" id="A0A9N9GXH0"/>